<feature type="domain" description="PHD-type" evidence="6">
    <location>
        <begin position="278"/>
        <end position="325"/>
    </location>
</feature>
<keyword evidence="2 4" id="KW-0863">Zinc-finger</keyword>
<dbReference type="SUPFAM" id="SSF57903">
    <property type="entry name" value="FYVE/PHD zinc finger"/>
    <property type="match status" value="1"/>
</dbReference>
<organism evidence="7 8">
    <name type="scientific">Brachypodius melanocephalos</name>
    <name type="common">black-headed bulbul</name>
    <dbReference type="NCBI Taxonomy" id="3235156"/>
    <lineage>
        <taxon>Eukaryota</taxon>
        <taxon>Metazoa</taxon>
        <taxon>Chordata</taxon>
        <taxon>Craniata</taxon>
        <taxon>Vertebrata</taxon>
        <taxon>Euteleostomi</taxon>
        <taxon>Archelosauria</taxon>
        <taxon>Archosauria</taxon>
        <taxon>Dinosauria</taxon>
        <taxon>Saurischia</taxon>
        <taxon>Theropoda</taxon>
        <taxon>Coelurosauria</taxon>
        <taxon>Aves</taxon>
        <taxon>Neognathae</taxon>
        <taxon>Neoaves</taxon>
        <taxon>Telluraves</taxon>
        <taxon>Australaves</taxon>
        <taxon>Passeriformes</taxon>
        <taxon>Sylvioidea</taxon>
        <taxon>Pycnonotidae</taxon>
        <taxon>Brachypodius</taxon>
    </lineage>
</organism>
<dbReference type="InterPro" id="IPR001965">
    <property type="entry name" value="Znf_PHD"/>
</dbReference>
<dbReference type="AlphaFoldDB" id="A0A7K7M0P4"/>
<reference evidence="7 8" key="1">
    <citation type="submission" date="2019-09" db="EMBL/GenBank/DDBJ databases">
        <title>Bird 10,000 Genomes (B10K) Project - Family phase.</title>
        <authorList>
            <person name="Zhang G."/>
        </authorList>
    </citation>
    <scope>NUCLEOTIDE SEQUENCE [LARGE SCALE GENOMIC DNA]</scope>
    <source>
        <strain evidence="7">OUT-0037</strain>
        <tissue evidence="7">Liver</tissue>
    </source>
</reference>
<dbReference type="CDD" id="cd15524">
    <property type="entry name" value="PHD_PHF21B"/>
    <property type="match status" value="1"/>
</dbReference>
<keyword evidence="8" id="KW-1185">Reference proteome</keyword>
<evidence type="ECO:0000256" key="4">
    <source>
        <dbReference type="PROSITE-ProRule" id="PRU00146"/>
    </source>
</evidence>
<dbReference type="InterPro" id="IPR011011">
    <property type="entry name" value="Znf_FYVE_PHD"/>
</dbReference>
<dbReference type="InterPro" id="IPR013083">
    <property type="entry name" value="Znf_RING/FYVE/PHD"/>
</dbReference>
<evidence type="ECO:0000313" key="7">
    <source>
        <dbReference type="EMBL" id="NWZ36379.1"/>
    </source>
</evidence>
<dbReference type="InterPro" id="IPR019787">
    <property type="entry name" value="Znf_PHD-finger"/>
</dbReference>
<dbReference type="PANTHER" id="PTHR24102:SF18">
    <property type="entry name" value="PHD FINGER PROTEIN 21B"/>
    <property type="match status" value="1"/>
</dbReference>
<evidence type="ECO:0000313" key="8">
    <source>
        <dbReference type="Proteomes" id="UP000540762"/>
    </source>
</evidence>
<feature type="region of interest" description="Disordered" evidence="5">
    <location>
        <begin position="161"/>
        <end position="190"/>
    </location>
</feature>
<accession>A0A7K7M0P4</accession>
<evidence type="ECO:0000256" key="2">
    <source>
        <dbReference type="ARBA" id="ARBA00022771"/>
    </source>
</evidence>
<evidence type="ECO:0000256" key="5">
    <source>
        <dbReference type="SAM" id="MobiDB-lite"/>
    </source>
</evidence>
<dbReference type="SMART" id="SM00249">
    <property type="entry name" value="PHD"/>
    <property type="match status" value="1"/>
</dbReference>
<dbReference type="GO" id="GO:0008270">
    <property type="term" value="F:zinc ion binding"/>
    <property type="evidence" value="ECO:0007669"/>
    <property type="project" value="UniProtKB-KW"/>
</dbReference>
<dbReference type="EMBL" id="VZSR01000680">
    <property type="protein sequence ID" value="NWZ36379.1"/>
    <property type="molecule type" value="Genomic_DNA"/>
</dbReference>
<comment type="caution">
    <text evidence="7">The sequence shown here is derived from an EMBL/GenBank/DDBJ whole genome shotgun (WGS) entry which is preliminary data.</text>
</comment>
<proteinExistence type="predicted"/>
<evidence type="ECO:0000256" key="3">
    <source>
        <dbReference type="ARBA" id="ARBA00022833"/>
    </source>
</evidence>
<name>A0A7K7M0P4_9PASS</name>
<dbReference type="PROSITE" id="PS50016">
    <property type="entry name" value="ZF_PHD_2"/>
    <property type="match status" value="1"/>
</dbReference>
<feature type="compositionally biased region" description="Polar residues" evidence="5">
    <location>
        <begin position="77"/>
        <end position="87"/>
    </location>
</feature>
<sequence length="459" mass="49929">QQTLGTITAVPIKVPQVSSLQRLAGQGPAVLPQVRPKTLIPDSLPITPCRDQPSKQPPTFQKATIVSIKNPSPALPTANNTVSHGQTHSSSSSHPAGVTEPAALSSPLSGAGVAYAIISTSPSNAAAISTSAAGSVGNDGIKVQPLLISADSKVIIIQPQVQTQTESKVETKKPPEESAQGLPATKKKKEENPEKIAFMVALGLVTTEHLEEIQSKRQERKRRSTANPAYSGLLETERKRLASNYLNNPLFLSTREGSSQWIDFTQGTLLLQSEIHHDEHCTACKRGVNLQPCGTCPRAYHLNCLDPPLKTAPKGLWVCPKCQQKVLKKDDNVPWTGTLAIVHSYVTHKTVKEEEKRKLLKRSSELKSEHRQLEEKDRLLNSAVKKCLEIKTSLMAQQKGTQSSLERLKTLIRLIQNEQMIQVTMTTTTTTSLLSIPWIKPSAASAAMHKALQPSQGNN</sequence>
<keyword evidence="3" id="KW-0862">Zinc</keyword>
<feature type="region of interest" description="Disordered" evidence="5">
    <location>
        <begin position="70"/>
        <end position="105"/>
    </location>
</feature>
<dbReference type="PANTHER" id="PTHR24102">
    <property type="entry name" value="PHD FINGER PROTEIN"/>
    <property type="match status" value="1"/>
</dbReference>
<evidence type="ECO:0000256" key="1">
    <source>
        <dbReference type="ARBA" id="ARBA00022723"/>
    </source>
</evidence>
<dbReference type="Pfam" id="PF00628">
    <property type="entry name" value="PHD"/>
    <property type="match status" value="1"/>
</dbReference>
<evidence type="ECO:0000259" key="6">
    <source>
        <dbReference type="PROSITE" id="PS50016"/>
    </source>
</evidence>
<protein>
    <submittedName>
        <fullName evidence="7">PF21B protein</fullName>
    </submittedName>
</protein>
<feature type="compositionally biased region" description="Basic and acidic residues" evidence="5">
    <location>
        <begin position="167"/>
        <end position="176"/>
    </location>
</feature>
<feature type="non-terminal residue" evidence="7">
    <location>
        <position position="1"/>
    </location>
</feature>
<gene>
    <name evidence="7" type="primary">Phf21b</name>
    <name evidence="7" type="ORF">BRAATR_R09040</name>
</gene>
<keyword evidence="1" id="KW-0479">Metal-binding</keyword>
<feature type="non-terminal residue" evidence="7">
    <location>
        <position position="459"/>
    </location>
</feature>
<dbReference type="Gene3D" id="3.30.40.10">
    <property type="entry name" value="Zinc/RING finger domain, C3HC4 (zinc finger)"/>
    <property type="match status" value="1"/>
</dbReference>
<dbReference type="Proteomes" id="UP000540762">
    <property type="component" value="Unassembled WGS sequence"/>
</dbReference>